<evidence type="ECO:0000256" key="4">
    <source>
        <dbReference type="ARBA" id="ARBA00014657"/>
    </source>
</evidence>
<dbReference type="GO" id="GO:0004315">
    <property type="term" value="F:3-oxoacyl-[acyl-carrier-protein] synthase activity"/>
    <property type="evidence" value="ECO:0007669"/>
    <property type="project" value="UniProtKB-EC"/>
</dbReference>
<evidence type="ECO:0000259" key="13">
    <source>
        <dbReference type="PROSITE" id="PS52004"/>
    </source>
</evidence>
<dbReference type="InterPro" id="IPR014030">
    <property type="entry name" value="Ketoacyl_synth_N"/>
</dbReference>
<organism evidence="14 15">
    <name type="scientific">Comamonas odontotermitis</name>
    <dbReference type="NCBI Taxonomy" id="379895"/>
    <lineage>
        <taxon>Bacteria</taxon>
        <taxon>Pseudomonadati</taxon>
        <taxon>Pseudomonadota</taxon>
        <taxon>Betaproteobacteria</taxon>
        <taxon>Burkholderiales</taxon>
        <taxon>Comamonadaceae</taxon>
        <taxon>Comamonas</taxon>
    </lineage>
</organism>
<dbReference type="InterPro" id="IPR017568">
    <property type="entry name" value="3-oxoacyl-ACP_synth-2"/>
</dbReference>
<dbReference type="PROSITE" id="PS00606">
    <property type="entry name" value="KS3_1"/>
    <property type="match status" value="1"/>
</dbReference>
<keyword evidence="7" id="KW-0276">Fatty acid metabolism</keyword>
<reference evidence="14 15" key="1">
    <citation type="submission" date="2020-08" db="EMBL/GenBank/DDBJ databases">
        <title>Functional genomics of gut bacteria from endangered species of beetles.</title>
        <authorList>
            <person name="Carlos-Shanley C."/>
        </authorList>
    </citation>
    <scope>NUCLEOTIDE SEQUENCE [LARGE SCALE GENOMIC DNA]</scope>
    <source>
        <strain evidence="14 15">S00124</strain>
    </source>
</reference>
<accession>A0ABR6REW5</accession>
<dbReference type="Proteomes" id="UP000562492">
    <property type="component" value="Unassembled WGS sequence"/>
</dbReference>
<dbReference type="PIRSF" id="PIRSF000447">
    <property type="entry name" value="KAS_II"/>
    <property type="match status" value="1"/>
</dbReference>
<dbReference type="NCBIfam" id="NF005589">
    <property type="entry name" value="PRK07314.1"/>
    <property type="match status" value="1"/>
</dbReference>
<dbReference type="Gene3D" id="3.40.47.10">
    <property type="match status" value="1"/>
</dbReference>
<comment type="function">
    <text evidence="11">Involved in the type II fatty acid elongation cycle. Catalyzes the elongation of a wide range of acyl-ACP by the addition of two carbons from malonyl-ACP to an acyl acceptor. Can efficiently catalyze the conversion of palmitoleoyl-ACP (cis-hexadec-9-enoyl-ACP) to cis-vaccenoyl-ACP (cis-octadec-11-enoyl-ACP), an essential step in the thermal regulation of fatty acid composition.</text>
</comment>
<dbReference type="Pfam" id="PF02801">
    <property type="entry name" value="Ketoacyl-synt_C"/>
    <property type="match status" value="1"/>
</dbReference>
<evidence type="ECO:0000256" key="2">
    <source>
        <dbReference type="ARBA" id="ARBA00008467"/>
    </source>
</evidence>
<evidence type="ECO:0000256" key="9">
    <source>
        <dbReference type="ARBA" id="ARBA00023160"/>
    </source>
</evidence>
<dbReference type="CDD" id="cd00834">
    <property type="entry name" value="KAS_I_II"/>
    <property type="match status" value="1"/>
</dbReference>
<evidence type="ECO:0000313" key="14">
    <source>
        <dbReference type="EMBL" id="MBB6577682.1"/>
    </source>
</evidence>
<evidence type="ECO:0000256" key="11">
    <source>
        <dbReference type="PIRNR" id="PIRNR000447"/>
    </source>
</evidence>
<evidence type="ECO:0000256" key="7">
    <source>
        <dbReference type="ARBA" id="ARBA00022832"/>
    </source>
</evidence>
<evidence type="ECO:0000256" key="1">
    <source>
        <dbReference type="ARBA" id="ARBA00005194"/>
    </source>
</evidence>
<evidence type="ECO:0000256" key="8">
    <source>
        <dbReference type="ARBA" id="ARBA00023098"/>
    </source>
</evidence>
<dbReference type="InterPro" id="IPR016039">
    <property type="entry name" value="Thiolase-like"/>
</dbReference>
<keyword evidence="5 11" id="KW-0444">Lipid biosynthesis</keyword>
<comment type="similarity">
    <text evidence="2 11 12">Belongs to the thiolase-like superfamily. Beta-ketoacyl-ACP synthases family.</text>
</comment>
<comment type="catalytic activity">
    <reaction evidence="11">
        <text>(9Z)-hexadecenoyl-[ACP] + malonyl-[ACP] + H(+) = 3-oxo-(11Z)-octadecenoyl-[ACP] + holo-[ACP] + CO2</text>
        <dbReference type="Rhea" id="RHEA:55040"/>
        <dbReference type="Rhea" id="RHEA-COMP:9623"/>
        <dbReference type="Rhea" id="RHEA-COMP:9685"/>
        <dbReference type="Rhea" id="RHEA-COMP:10800"/>
        <dbReference type="Rhea" id="RHEA-COMP:14074"/>
        <dbReference type="ChEBI" id="CHEBI:15378"/>
        <dbReference type="ChEBI" id="CHEBI:16526"/>
        <dbReference type="ChEBI" id="CHEBI:64479"/>
        <dbReference type="ChEBI" id="CHEBI:78449"/>
        <dbReference type="ChEBI" id="CHEBI:83989"/>
        <dbReference type="ChEBI" id="CHEBI:138538"/>
        <dbReference type="EC" id="2.3.1.179"/>
    </reaction>
</comment>
<dbReference type="SMART" id="SM00825">
    <property type="entry name" value="PKS_KS"/>
    <property type="match status" value="1"/>
</dbReference>
<dbReference type="InterPro" id="IPR000794">
    <property type="entry name" value="Beta-ketoacyl_synthase"/>
</dbReference>
<comment type="catalytic activity">
    <reaction evidence="11">
        <text>a fatty acyl-[ACP] + malonyl-[ACP] + H(+) = a 3-oxoacyl-[ACP] + holo-[ACP] + CO2</text>
        <dbReference type="Rhea" id="RHEA:22836"/>
        <dbReference type="Rhea" id="RHEA-COMP:9623"/>
        <dbReference type="Rhea" id="RHEA-COMP:9685"/>
        <dbReference type="Rhea" id="RHEA-COMP:9916"/>
        <dbReference type="Rhea" id="RHEA-COMP:14125"/>
        <dbReference type="ChEBI" id="CHEBI:15378"/>
        <dbReference type="ChEBI" id="CHEBI:16526"/>
        <dbReference type="ChEBI" id="CHEBI:64479"/>
        <dbReference type="ChEBI" id="CHEBI:78449"/>
        <dbReference type="ChEBI" id="CHEBI:78776"/>
        <dbReference type="ChEBI" id="CHEBI:138651"/>
    </reaction>
</comment>
<dbReference type="EC" id="2.3.1.179" evidence="3 11"/>
<evidence type="ECO:0000256" key="5">
    <source>
        <dbReference type="ARBA" id="ARBA00022516"/>
    </source>
</evidence>
<feature type="domain" description="Ketosynthase family 3 (KS3)" evidence="13">
    <location>
        <begin position="28"/>
        <end position="450"/>
    </location>
</feature>
<evidence type="ECO:0000256" key="6">
    <source>
        <dbReference type="ARBA" id="ARBA00022679"/>
    </source>
</evidence>
<dbReference type="SUPFAM" id="SSF53901">
    <property type="entry name" value="Thiolase-like"/>
    <property type="match status" value="2"/>
</dbReference>
<evidence type="ECO:0000256" key="12">
    <source>
        <dbReference type="RuleBase" id="RU003694"/>
    </source>
</evidence>
<name>A0ABR6REW5_9BURK</name>
<comment type="caution">
    <text evidence="14">The sequence shown here is derived from an EMBL/GenBank/DDBJ whole genome shotgun (WGS) entry which is preliminary data.</text>
</comment>
<dbReference type="InterPro" id="IPR018201">
    <property type="entry name" value="Ketoacyl_synth_AS"/>
</dbReference>
<protein>
    <recommendedName>
        <fullName evidence="4 11">3-oxoacyl-[acyl-carrier-protein] synthase 2</fullName>
        <ecNumber evidence="3 11">2.3.1.179</ecNumber>
    </recommendedName>
</protein>
<dbReference type="InterPro" id="IPR020841">
    <property type="entry name" value="PKS_Beta-ketoAc_synthase_dom"/>
</dbReference>
<dbReference type="PANTHER" id="PTHR11712:SF321">
    <property type="entry name" value="3-OXOACYL-[ACYL-CARRIER-PROTEIN] SYNTHASE 2"/>
    <property type="match status" value="1"/>
</dbReference>
<dbReference type="NCBIfam" id="TIGR03150">
    <property type="entry name" value="fabF"/>
    <property type="match status" value="1"/>
</dbReference>
<evidence type="ECO:0000313" key="15">
    <source>
        <dbReference type="Proteomes" id="UP000562492"/>
    </source>
</evidence>
<dbReference type="NCBIfam" id="NF004970">
    <property type="entry name" value="PRK06333.1"/>
    <property type="match status" value="1"/>
</dbReference>
<dbReference type="PANTHER" id="PTHR11712">
    <property type="entry name" value="POLYKETIDE SYNTHASE-RELATED"/>
    <property type="match status" value="1"/>
</dbReference>
<keyword evidence="8" id="KW-0443">Lipid metabolism</keyword>
<dbReference type="InterPro" id="IPR014031">
    <property type="entry name" value="Ketoacyl_synth_C"/>
</dbReference>
<keyword evidence="6 11" id="KW-0808">Transferase</keyword>
<keyword evidence="10 11" id="KW-0012">Acyltransferase</keyword>
<comment type="pathway">
    <text evidence="1 11">Lipid metabolism; fatty acid biosynthesis.</text>
</comment>
<keyword evidence="9 11" id="KW-0275">Fatty acid biosynthesis</keyword>
<sequence length="453" mass="46434">MMMTIINRADMGSLSNSEAAADERCDMNRRVVITGLGLVSPLGCNVEVAWQRLLAGESGVRSLASDVGEGTGVAIAGRVPGLDEDPQAGWNAEAVISAKELRRMDRFIAFALGAADQALAHARWAQSGAAQQERAATIIGSGVGGFGTIAEAVRTTDTKGPQRLSPFTVPAFLANLAAGQVSIRHQLKGPLGAPVTACAASIQAIGDAARLIRNDEADMALCGGSEATIDRVALGSFAAAKAVATRFNDDPARASRPFDLARDGFVMAEGAGLLVLESLEHALARGATPLAEVVGYGTSADAYHITSGPEDGAGAARSMRNALRNARLQPGDIQHLNAHATSTAVGDRGELAAIRRVFGAGAEANTGPSITATKSALGHMLGAAGGAAAIFTALALRDQVAPPVLNLENPDPLAEGLGLIRGHAQPHPIEHAMLNGFGFGGVNATLILKRFTG</sequence>
<evidence type="ECO:0000256" key="10">
    <source>
        <dbReference type="ARBA" id="ARBA00023315"/>
    </source>
</evidence>
<gene>
    <name evidence="14" type="ORF">HNP33_001739</name>
</gene>
<keyword evidence="15" id="KW-1185">Reference proteome</keyword>
<evidence type="ECO:0000256" key="3">
    <source>
        <dbReference type="ARBA" id="ARBA00012356"/>
    </source>
</evidence>
<proteinExistence type="inferred from homology"/>
<dbReference type="Pfam" id="PF00109">
    <property type="entry name" value="ketoacyl-synt"/>
    <property type="match status" value="1"/>
</dbReference>
<dbReference type="PROSITE" id="PS52004">
    <property type="entry name" value="KS3_2"/>
    <property type="match status" value="1"/>
</dbReference>
<dbReference type="EMBL" id="JACHKZ010000008">
    <property type="protein sequence ID" value="MBB6577682.1"/>
    <property type="molecule type" value="Genomic_DNA"/>
</dbReference>